<sequence length="74" mass="8613">MVKWGQLWGIDFLTGTMSFCEACILGKMKKLPFEPLEEPPLQMVHTDVRGPITPQSWEGYKYWIIIVDDFCCFP</sequence>
<protein>
    <submittedName>
        <fullName evidence="1">Unplaced genomic scaffold scaffold_2484, whole genome shotgun sequence</fullName>
    </submittedName>
</protein>
<keyword evidence="2" id="KW-1185">Reference proteome</keyword>
<dbReference type="EMBL" id="KN827306">
    <property type="protein sequence ID" value="KIK76759.1"/>
    <property type="molecule type" value="Genomic_DNA"/>
</dbReference>
<organism evidence="1 2">
    <name type="scientific">Paxillus rubicundulus Ve08.2h10</name>
    <dbReference type="NCBI Taxonomy" id="930991"/>
    <lineage>
        <taxon>Eukaryota</taxon>
        <taxon>Fungi</taxon>
        <taxon>Dikarya</taxon>
        <taxon>Basidiomycota</taxon>
        <taxon>Agaricomycotina</taxon>
        <taxon>Agaricomycetes</taxon>
        <taxon>Agaricomycetidae</taxon>
        <taxon>Boletales</taxon>
        <taxon>Paxilineae</taxon>
        <taxon>Paxillaceae</taxon>
        <taxon>Paxillus</taxon>
    </lineage>
</organism>
<dbReference type="Proteomes" id="UP000054538">
    <property type="component" value="Unassembled WGS sequence"/>
</dbReference>
<feature type="non-terminal residue" evidence="1">
    <location>
        <position position="74"/>
    </location>
</feature>
<name>A0A0D0D8N6_9AGAM</name>
<reference evidence="2" key="2">
    <citation type="submission" date="2015-01" db="EMBL/GenBank/DDBJ databases">
        <title>Evolutionary Origins and Diversification of the Mycorrhizal Mutualists.</title>
        <authorList>
            <consortium name="DOE Joint Genome Institute"/>
            <consortium name="Mycorrhizal Genomics Consortium"/>
            <person name="Kohler A."/>
            <person name="Kuo A."/>
            <person name="Nagy L.G."/>
            <person name="Floudas D."/>
            <person name="Copeland A."/>
            <person name="Barry K.W."/>
            <person name="Cichocki N."/>
            <person name="Veneault-Fourrey C."/>
            <person name="LaButti K."/>
            <person name="Lindquist E.A."/>
            <person name="Lipzen A."/>
            <person name="Lundell T."/>
            <person name="Morin E."/>
            <person name="Murat C."/>
            <person name="Riley R."/>
            <person name="Ohm R."/>
            <person name="Sun H."/>
            <person name="Tunlid A."/>
            <person name="Henrissat B."/>
            <person name="Grigoriev I.V."/>
            <person name="Hibbett D.S."/>
            <person name="Martin F."/>
        </authorList>
    </citation>
    <scope>NUCLEOTIDE SEQUENCE [LARGE SCALE GENOMIC DNA]</scope>
    <source>
        <strain evidence="2">Ve08.2h10</strain>
    </source>
</reference>
<gene>
    <name evidence="1" type="ORF">PAXRUDRAFT_115482</name>
</gene>
<dbReference type="InParanoid" id="A0A0D0D8N6"/>
<reference evidence="1 2" key="1">
    <citation type="submission" date="2014-04" db="EMBL/GenBank/DDBJ databases">
        <authorList>
            <consortium name="DOE Joint Genome Institute"/>
            <person name="Kuo A."/>
            <person name="Kohler A."/>
            <person name="Jargeat P."/>
            <person name="Nagy L.G."/>
            <person name="Floudas D."/>
            <person name="Copeland A."/>
            <person name="Barry K.W."/>
            <person name="Cichocki N."/>
            <person name="Veneault-Fourrey C."/>
            <person name="LaButti K."/>
            <person name="Lindquist E.A."/>
            <person name="Lipzen A."/>
            <person name="Lundell T."/>
            <person name="Morin E."/>
            <person name="Murat C."/>
            <person name="Sun H."/>
            <person name="Tunlid A."/>
            <person name="Henrissat B."/>
            <person name="Grigoriev I.V."/>
            <person name="Hibbett D.S."/>
            <person name="Martin F."/>
            <person name="Nordberg H.P."/>
            <person name="Cantor M.N."/>
            <person name="Hua S.X."/>
        </authorList>
    </citation>
    <scope>NUCLEOTIDE SEQUENCE [LARGE SCALE GENOMIC DNA]</scope>
    <source>
        <strain evidence="1 2">Ve08.2h10</strain>
    </source>
</reference>
<dbReference type="AlphaFoldDB" id="A0A0D0D8N6"/>
<proteinExistence type="predicted"/>
<evidence type="ECO:0000313" key="2">
    <source>
        <dbReference type="Proteomes" id="UP000054538"/>
    </source>
</evidence>
<evidence type="ECO:0000313" key="1">
    <source>
        <dbReference type="EMBL" id="KIK76759.1"/>
    </source>
</evidence>
<dbReference type="HOGENOM" id="CLU_102301_3_0_1"/>
<dbReference type="OrthoDB" id="7691805at2759"/>
<accession>A0A0D0D8N6</accession>